<dbReference type="FunFam" id="3.80.10.10:FF:000193">
    <property type="entry name" value="Leucine-rich repeat-containing protein 40"/>
    <property type="match status" value="1"/>
</dbReference>
<dbReference type="FunFam" id="3.80.10.10:FF:000116">
    <property type="entry name" value="Leucine-rich repeat-containing protein 40"/>
    <property type="match status" value="1"/>
</dbReference>
<feature type="non-terminal residue" evidence="4">
    <location>
        <position position="603"/>
    </location>
</feature>
<dbReference type="EMBL" id="OV170221">
    <property type="protein sequence ID" value="CAH0714232.1"/>
    <property type="molecule type" value="Genomic_DNA"/>
</dbReference>
<evidence type="ECO:0000256" key="2">
    <source>
        <dbReference type="ARBA" id="ARBA00022737"/>
    </source>
</evidence>
<dbReference type="Gene3D" id="3.80.10.10">
    <property type="entry name" value="Ribonuclease Inhibitor"/>
    <property type="match status" value="3"/>
</dbReference>
<dbReference type="PRINTS" id="PR00019">
    <property type="entry name" value="LEURICHRPT"/>
</dbReference>
<dbReference type="InterPro" id="IPR001611">
    <property type="entry name" value="Leu-rich_rpt"/>
</dbReference>
<dbReference type="OrthoDB" id="660555at2759"/>
<dbReference type="GO" id="GO:0005737">
    <property type="term" value="C:cytoplasm"/>
    <property type="evidence" value="ECO:0007669"/>
    <property type="project" value="TreeGrafter"/>
</dbReference>
<dbReference type="PROSITE" id="PS51450">
    <property type="entry name" value="LRR"/>
    <property type="match status" value="6"/>
</dbReference>
<dbReference type="SMART" id="SM00369">
    <property type="entry name" value="LRR_TYP"/>
    <property type="match status" value="14"/>
</dbReference>
<keyword evidence="1" id="KW-0433">Leucine-rich repeat</keyword>
<dbReference type="AlphaFoldDB" id="A0A8J9U5J8"/>
<dbReference type="Proteomes" id="UP000838878">
    <property type="component" value="Chromosome 1"/>
</dbReference>
<dbReference type="SMART" id="SM00364">
    <property type="entry name" value="LRR_BAC"/>
    <property type="match status" value="10"/>
</dbReference>
<feature type="domain" description="Disease resistance R13L4/SHOC-2-like LRR" evidence="3">
    <location>
        <begin position="466"/>
        <end position="574"/>
    </location>
</feature>
<evidence type="ECO:0000256" key="1">
    <source>
        <dbReference type="ARBA" id="ARBA00022614"/>
    </source>
</evidence>
<dbReference type="Pfam" id="PF13855">
    <property type="entry name" value="LRR_8"/>
    <property type="match status" value="1"/>
</dbReference>
<keyword evidence="5" id="KW-1185">Reference proteome</keyword>
<evidence type="ECO:0000259" key="3">
    <source>
        <dbReference type="Pfam" id="PF23598"/>
    </source>
</evidence>
<keyword evidence="2" id="KW-0677">Repeat</keyword>
<dbReference type="InterPro" id="IPR050216">
    <property type="entry name" value="LRR_domain-containing"/>
</dbReference>
<evidence type="ECO:0000313" key="4">
    <source>
        <dbReference type="EMBL" id="CAH0714232.1"/>
    </source>
</evidence>
<dbReference type="SUPFAM" id="SSF52058">
    <property type="entry name" value="L domain-like"/>
    <property type="match status" value="2"/>
</dbReference>
<protein>
    <recommendedName>
        <fullName evidence="3">Disease resistance R13L4/SHOC-2-like LRR domain-containing protein</fullName>
    </recommendedName>
</protein>
<sequence length="603" mass="68469">MSRKNITPTKSRLKLSSKSVFHLQDKKADDSELSLGLIKSAKRTGQLSLCNRGLGTVPENVWKINELVLDETKEVDFSKSSHNNWWNAEPLKMLDLSSNVIKTLSPNVKLLQELVTLKLHDNALTELPGEIGVLNNLSNLSLDHNKLQTLPEEFYKLTELRWLSISYNMLKNIEPEFGDLVMLTFLDLSHNKLTVLPPGMGYLVRLVEINLSHNELKELPPDIVNLRDLKKMNVNNNNLKKLPPLGELRKMEILDANHNDIDELPDFYGCTALKEIYLANNYIKEITEEFCDQMQHLNVLNIRDNKLEILPENISLLQRLKRFDLSNNNLNKLPRNLGLLSQLQSISMEGNKLSSVRQDIIRGGTDRMMKYLRDRITEEVVNDTRVNEDNLPDKFTMKKSQSLMVPAKDLTTVPEDVFVTAAEVEVHIVDISKNKLITVPTGIRHVRETLTQLILASNSIENIPSEISTCKHLQFLDLGKNCLTDLPIELGDLKNLRELVISNNKFTKIPRCVYELANLEILLAAENQISEINVSSDALARLRRLAVLDLANNSIVTVPPELGNFTHLRSLELMGNCFRQPRHAILAKGTASILSYLRDRIPT</sequence>
<dbReference type="InterPro" id="IPR055414">
    <property type="entry name" value="LRR_R13L4/SHOC2-like"/>
</dbReference>
<name>A0A8J9U5J8_9NEOP</name>
<proteinExistence type="predicted"/>
<dbReference type="InterPro" id="IPR032675">
    <property type="entry name" value="LRR_dom_sf"/>
</dbReference>
<dbReference type="PANTHER" id="PTHR48051:SF1">
    <property type="entry name" value="RAS SUPPRESSOR PROTEIN 1"/>
    <property type="match status" value="1"/>
</dbReference>
<dbReference type="Pfam" id="PF00560">
    <property type="entry name" value="LRR_1"/>
    <property type="match status" value="1"/>
</dbReference>
<gene>
    <name evidence="4" type="ORF">BINO364_LOCUS1307</name>
</gene>
<organism evidence="4 5">
    <name type="scientific">Brenthis ino</name>
    <name type="common">lesser marbled fritillary</name>
    <dbReference type="NCBI Taxonomy" id="405034"/>
    <lineage>
        <taxon>Eukaryota</taxon>
        <taxon>Metazoa</taxon>
        <taxon>Ecdysozoa</taxon>
        <taxon>Arthropoda</taxon>
        <taxon>Hexapoda</taxon>
        <taxon>Insecta</taxon>
        <taxon>Pterygota</taxon>
        <taxon>Neoptera</taxon>
        <taxon>Endopterygota</taxon>
        <taxon>Lepidoptera</taxon>
        <taxon>Glossata</taxon>
        <taxon>Ditrysia</taxon>
        <taxon>Papilionoidea</taxon>
        <taxon>Nymphalidae</taxon>
        <taxon>Heliconiinae</taxon>
        <taxon>Argynnini</taxon>
        <taxon>Brenthis</taxon>
    </lineage>
</organism>
<dbReference type="Pfam" id="PF23598">
    <property type="entry name" value="LRR_14"/>
    <property type="match status" value="1"/>
</dbReference>
<accession>A0A8J9U5J8</accession>
<dbReference type="InterPro" id="IPR003591">
    <property type="entry name" value="Leu-rich_rpt_typical-subtyp"/>
</dbReference>
<dbReference type="PANTHER" id="PTHR48051">
    <property type="match status" value="1"/>
</dbReference>
<evidence type="ECO:0000313" key="5">
    <source>
        <dbReference type="Proteomes" id="UP000838878"/>
    </source>
</evidence>
<reference evidence="4" key="1">
    <citation type="submission" date="2021-12" db="EMBL/GenBank/DDBJ databases">
        <authorList>
            <person name="Martin H S."/>
        </authorList>
    </citation>
    <scope>NUCLEOTIDE SEQUENCE</scope>
</reference>